<evidence type="ECO:0000313" key="1">
    <source>
        <dbReference type="EMBL" id="KAJ7516070.1"/>
    </source>
</evidence>
<dbReference type="Proteomes" id="UP001162992">
    <property type="component" value="Chromosome 22"/>
</dbReference>
<reference evidence="2" key="1">
    <citation type="journal article" date="2024" name="Proc. Natl. Acad. Sci. U.S.A.">
        <title>Extraordinary preservation of gene collinearity over three hundred million years revealed in homosporous lycophytes.</title>
        <authorList>
            <person name="Li C."/>
            <person name="Wickell D."/>
            <person name="Kuo L.Y."/>
            <person name="Chen X."/>
            <person name="Nie B."/>
            <person name="Liao X."/>
            <person name="Peng D."/>
            <person name="Ji J."/>
            <person name="Jenkins J."/>
            <person name="Williams M."/>
            <person name="Shu S."/>
            <person name="Plott C."/>
            <person name="Barry K."/>
            <person name="Rajasekar S."/>
            <person name="Grimwood J."/>
            <person name="Han X."/>
            <person name="Sun S."/>
            <person name="Hou Z."/>
            <person name="He W."/>
            <person name="Dai G."/>
            <person name="Sun C."/>
            <person name="Schmutz J."/>
            <person name="Leebens-Mack J.H."/>
            <person name="Li F.W."/>
            <person name="Wang L."/>
        </authorList>
    </citation>
    <scope>NUCLEOTIDE SEQUENCE [LARGE SCALE GENOMIC DNA]</scope>
    <source>
        <strain evidence="2">cv. PW_Plant_1</strain>
    </source>
</reference>
<evidence type="ECO:0000313" key="2">
    <source>
        <dbReference type="Proteomes" id="UP001162992"/>
    </source>
</evidence>
<name>A0ACC2AEQ0_DIPCM</name>
<organism evidence="1 2">
    <name type="scientific">Diphasiastrum complanatum</name>
    <name type="common">Issler's clubmoss</name>
    <name type="synonym">Lycopodium complanatum</name>
    <dbReference type="NCBI Taxonomy" id="34168"/>
    <lineage>
        <taxon>Eukaryota</taxon>
        <taxon>Viridiplantae</taxon>
        <taxon>Streptophyta</taxon>
        <taxon>Embryophyta</taxon>
        <taxon>Tracheophyta</taxon>
        <taxon>Lycopodiopsida</taxon>
        <taxon>Lycopodiales</taxon>
        <taxon>Lycopodiaceae</taxon>
        <taxon>Lycopodioideae</taxon>
        <taxon>Diphasiastrum</taxon>
    </lineage>
</organism>
<dbReference type="EMBL" id="CM055113">
    <property type="protein sequence ID" value="KAJ7516070.1"/>
    <property type="molecule type" value="Genomic_DNA"/>
</dbReference>
<keyword evidence="2" id="KW-1185">Reference proteome</keyword>
<sequence length="111" mass="12075">MLSTWGLRILISGPFVLLASYCRSGHHFVSVRSLLGLWRLSEEIEADSSSALLRALHMHYGENEDRPHKNQHGSPSSLTGLAIFGVQRTSSFSVGARGMSFFADLGAGAEK</sequence>
<gene>
    <name evidence="1" type="ORF">O6H91_22G041500</name>
</gene>
<comment type="caution">
    <text evidence="1">The sequence shown here is derived from an EMBL/GenBank/DDBJ whole genome shotgun (WGS) entry which is preliminary data.</text>
</comment>
<accession>A0ACC2AEQ0</accession>
<protein>
    <submittedName>
        <fullName evidence="1">Uncharacterized protein</fullName>
    </submittedName>
</protein>
<proteinExistence type="predicted"/>